<evidence type="ECO:0000256" key="5">
    <source>
        <dbReference type="ARBA" id="ARBA00023284"/>
    </source>
</evidence>
<dbReference type="FunFam" id="3.40.30.10:FF:000001">
    <property type="entry name" value="Thioredoxin"/>
    <property type="match status" value="1"/>
</dbReference>
<keyword evidence="3" id="KW-0249">Electron transport</keyword>
<evidence type="ECO:0000313" key="8">
    <source>
        <dbReference type="EMBL" id="ACF46228.1"/>
    </source>
</evidence>
<evidence type="ECO:0000256" key="4">
    <source>
        <dbReference type="ARBA" id="ARBA00023157"/>
    </source>
</evidence>
<dbReference type="Gene3D" id="3.40.30.10">
    <property type="entry name" value="Glutaredoxin"/>
    <property type="match status" value="1"/>
</dbReference>
<proteinExistence type="inferred from homology"/>
<evidence type="ECO:0000256" key="1">
    <source>
        <dbReference type="ARBA" id="ARBA00008987"/>
    </source>
</evidence>
<dbReference type="InterPro" id="IPR036249">
    <property type="entry name" value="Thioredoxin-like_sf"/>
</dbReference>
<organism evidence="8 9">
    <name type="scientific">Prosthecochloris aestuarii (strain DSM 271 / SK 413)</name>
    <dbReference type="NCBI Taxonomy" id="290512"/>
    <lineage>
        <taxon>Bacteria</taxon>
        <taxon>Pseudomonadati</taxon>
        <taxon>Chlorobiota</taxon>
        <taxon>Chlorobiia</taxon>
        <taxon>Chlorobiales</taxon>
        <taxon>Chlorobiaceae</taxon>
        <taxon>Prosthecochloris</taxon>
    </lineage>
</organism>
<dbReference type="GO" id="GO:0006950">
    <property type="term" value="P:response to stress"/>
    <property type="evidence" value="ECO:0007669"/>
    <property type="project" value="UniProtKB-ARBA"/>
</dbReference>
<keyword evidence="9" id="KW-1185">Reference proteome</keyword>
<evidence type="ECO:0000256" key="3">
    <source>
        <dbReference type="ARBA" id="ARBA00022982"/>
    </source>
</evidence>
<feature type="domain" description="Thioredoxin" evidence="7">
    <location>
        <begin position="1"/>
        <end position="106"/>
    </location>
</feature>
<dbReference type="SUPFAM" id="SSF52833">
    <property type="entry name" value="Thioredoxin-like"/>
    <property type="match status" value="1"/>
</dbReference>
<protein>
    <recommendedName>
        <fullName evidence="6">Thioredoxin</fullName>
    </recommendedName>
</protein>
<keyword evidence="5" id="KW-0676">Redox-active center</keyword>
<dbReference type="Proteomes" id="UP000002725">
    <property type="component" value="Chromosome"/>
</dbReference>
<dbReference type="InterPro" id="IPR017937">
    <property type="entry name" value="Thioredoxin_CS"/>
</dbReference>
<dbReference type="KEGG" id="paa:Paes_1199"/>
<dbReference type="Pfam" id="PF00085">
    <property type="entry name" value="Thioredoxin"/>
    <property type="match status" value="1"/>
</dbReference>
<dbReference type="PANTHER" id="PTHR45663:SF11">
    <property type="entry name" value="GEO12009P1"/>
    <property type="match status" value="1"/>
</dbReference>
<evidence type="ECO:0000259" key="7">
    <source>
        <dbReference type="PROSITE" id="PS51352"/>
    </source>
</evidence>
<reference evidence="8" key="1">
    <citation type="submission" date="2008-06" db="EMBL/GenBank/DDBJ databases">
        <title>Complete sequence of chromosome of Prosthecochloris aestuarii DSM 271.</title>
        <authorList>
            <consortium name="US DOE Joint Genome Institute"/>
            <person name="Lucas S."/>
            <person name="Copeland A."/>
            <person name="Lapidus A."/>
            <person name="Glavina del Rio T."/>
            <person name="Dalin E."/>
            <person name="Tice H."/>
            <person name="Bruce D."/>
            <person name="Goodwin L."/>
            <person name="Pitluck S."/>
            <person name="Schmutz J."/>
            <person name="Larimer F."/>
            <person name="Land M."/>
            <person name="Hauser L."/>
            <person name="Kyrpides N."/>
            <person name="Anderson I."/>
            <person name="Liu Z."/>
            <person name="Li T."/>
            <person name="Zhao F."/>
            <person name="Overmann J."/>
            <person name="Bryant D.A."/>
            <person name="Richardson P."/>
        </authorList>
    </citation>
    <scope>NUCLEOTIDE SEQUENCE [LARGE SCALE GENOMIC DNA]</scope>
    <source>
        <strain evidence="8">DSM 271</strain>
    </source>
</reference>
<dbReference type="CDD" id="cd02947">
    <property type="entry name" value="TRX_family"/>
    <property type="match status" value="1"/>
</dbReference>
<dbReference type="GO" id="GO:0015035">
    <property type="term" value="F:protein-disulfide reductase activity"/>
    <property type="evidence" value="ECO:0007669"/>
    <property type="project" value="UniProtKB-UniRule"/>
</dbReference>
<accession>B4S841</accession>
<dbReference type="AlphaFoldDB" id="B4S841"/>
<dbReference type="eggNOG" id="COG3118">
    <property type="taxonomic scope" value="Bacteria"/>
</dbReference>
<dbReference type="InterPro" id="IPR011990">
    <property type="entry name" value="TPR-like_helical_dom_sf"/>
</dbReference>
<dbReference type="PANTHER" id="PTHR45663">
    <property type="entry name" value="GEO12009P1"/>
    <property type="match status" value="1"/>
</dbReference>
<dbReference type="PRINTS" id="PR00421">
    <property type="entry name" value="THIOREDOXIN"/>
</dbReference>
<dbReference type="PROSITE" id="PS00194">
    <property type="entry name" value="THIOREDOXIN_1"/>
    <property type="match status" value="1"/>
</dbReference>
<dbReference type="STRING" id="290512.Paes_1199"/>
<evidence type="ECO:0000313" key="9">
    <source>
        <dbReference type="Proteomes" id="UP000002725"/>
    </source>
</evidence>
<evidence type="ECO:0000256" key="2">
    <source>
        <dbReference type="ARBA" id="ARBA00022448"/>
    </source>
</evidence>
<dbReference type="HOGENOM" id="CLU_046120_1_1_10"/>
<dbReference type="SUPFAM" id="SSF48452">
    <property type="entry name" value="TPR-like"/>
    <property type="match status" value="1"/>
</dbReference>
<keyword evidence="4" id="KW-1015">Disulfide bond</keyword>
<keyword evidence="2" id="KW-0813">Transport</keyword>
<dbReference type="InterPro" id="IPR013766">
    <property type="entry name" value="Thioredoxin_domain"/>
</dbReference>
<dbReference type="EMBL" id="CP001108">
    <property type="protein sequence ID" value="ACF46228.1"/>
    <property type="molecule type" value="Genomic_DNA"/>
</dbReference>
<dbReference type="Pfam" id="PF14561">
    <property type="entry name" value="TPR_20"/>
    <property type="match status" value="1"/>
</dbReference>
<dbReference type="GO" id="GO:0005737">
    <property type="term" value="C:cytoplasm"/>
    <property type="evidence" value="ECO:0007669"/>
    <property type="project" value="TreeGrafter"/>
</dbReference>
<dbReference type="PROSITE" id="PS51352">
    <property type="entry name" value="THIOREDOXIN_2"/>
    <property type="match status" value="1"/>
</dbReference>
<evidence type="ECO:0000256" key="6">
    <source>
        <dbReference type="NCBIfam" id="TIGR01068"/>
    </source>
</evidence>
<dbReference type="InterPro" id="IPR005746">
    <property type="entry name" value="Thioredoxin"/>
</dbReference>
<dbReference type="RefSeq" id="WP_012505763.1">
    <property type="nucleotide sequence ID" value="NC_011059.1"/>
</dbReference>
<gene>
    <name evidence="8" type="ordered locus">Paes_1199</name>
</gene>
<sequence>MDNEQFDFSCDVLEQSHDIAVLVDFWAEWCGPCRMLAPVLESVVARFNGKVVLVKINTEEHPAVAQKFNIRSIPNVKLFIDGKVADEFTGALPEAQIEQWLRKALPSPYTGEIRLARGLGQQGKQQQAISILEEVLLNEPDNIEATALLVRLTLFTKPTEAGKLIGRLEGESEYAEFAGSVRELVSMLVKKIDELPEDHVRDRYAAALLQLQAQDFNAALDGFIKVIKENRYYDDDGSRKACIAIFKYLGEDHTVTLKHRRVFDRALY</sequence>
<dbReference type="Gene3D" id="1.25.40.10">
    <property type="entry name" value="Tetratricopeptide repeat domain"/>
    <property type="match status" value="1"/>
</dbReference>
<dbReference type="NCBIfam" id="TIGR01068">
    <property type="entry name" value="thioredoxin"/>
    <property type="match status" value="1"/>
</dbReference>
<name>B4S841_PROA2</name>
<comment type="similarity">
    <text evidence="1">Belongs to the thioredoxin family.</text>
</comment>